<evidence type="ECO:0000313" key="2">
    <source>
        <dbReference type="Proteomes" id="UP000294914"/>
    </source>
</evidence>
<comment type="caution">
    <text evidence="1">The sequence shown here is derived from an EMBL/GenBank/DDBJ whole genome shotgun (WGS) entry which is preliminary data.</text>
</comment>
<dbReference type="AlphaFoldDB" id="A0A4R8IMY0"/>
<evidence type="ECO:0000313" key="1">
    <source>
        <dbReference type="EMBL" id="TDX97915.1"/>
    </source>
</evidence>
<dbReference type="Pfam" id="PF03692">
    <property type="entry name" value="CxxCxxCC"/>
    <property type="match status" value="1"/>
</dbReference>
<sequence>MAAENSHTTRLIDCDAGRRLGCQSFCCHLLVRLKPHEMEQTDDGTPPKSFIDKDAEGYCTHFDKQTSLCGIWAQRPEVCREYECNTDVMLQIALREEFRNIVELARKAVTTYIPAETYTFIPEIDSDEKEK</sequence>
<proteinExistence type="predicted"/>
<name>A0A4R8IMY0_9GAMM</name>
<gene>
    <name evidence="1" type="ORF">EDC23_2718</name>
</gene>
<keyword evidence="2" id="KW-1185">Reference proteome</keyword>
<organism evidence="1 2">
    <name type="scientific">Thiohalophilus thiocyanatoxydans</name>
    <dbReference type="NCBI Taxonomy" id="381308"/>
    <lineage>
        <taxon>Bacteria</taxon>
        <taxon>Pseudomonadati</taxon>
        <taxon>Pseudomonadota</taxon>
        <taxon>Gammaproteobacteria</taxon>
        <taxon>Thiohalomonadales</taxon>
        <taxon>Thiohalophilaceae</taxon>
        <taxon>Thiohalophilus</taxon>
    </lineage>
</organism>
<dbReference type="InterPro" id="IPR005358">
    <property type="entry name" value="Puta_zinc/iron-chelating_dom"/>
</dbReference>
<dbReference type="EMBL" id="SOQX01000010">
    <property type="protein sequence ID" value="TDX97915.1"/>
    <property type="molecule type" value="Genomic_DNA"/>
</dbReference>
<reference evidence="1 2" key="1">
    <citation type="submission" date="2019-03" db="EMBL/GenBank/DDBJ databases">
        <title>Genomic Encyclopedia of Type Strains, Phase IV (KMG-IV): sequencing the most valuable type-strain genomes for metagenomic binning, comparative biology and taxonomic classification.</title>
        <authorList>
            <person name="Goeker M."/>
        </authorList>
    </citation>
    <scope>NUCLEOTIDE SEQUENCE [LARGE SCALE GENOMIC DNA]</scope>
    <source>
        <strain evidence="1 2">DSM 16326</strain>
    </source>
</reference>
<dbReference type="Proteomes" id="UP000294914">
    <property type="component" value="Unassembled WGS sequence"/>
</dbReference>
<accession>A0A4R8IMY0</accession>
<dbReference type="RefSeq" id="WP_166668879.1">
    <property type="nucleotide sequence ID" value="NZ_SOQX01000010.1"/>
</dbReference>
<protein>
    <submittedName>
        <fullName evidence="1">Putative zinc-or iron-chelating protein</fullName>
    </submittedName>
</protein>